<dbReference type="NCBIfam" id="TIGR01614">
    <property type="entry name" value="PME_inhib"/>
    <property type="match status" value="1"/>
</dbReference>
<keyword evidence="4" id="KW-1185">Reference proteome</keyword>
<evidence type="ECO:0000313" key="5">
    <source>
        <dbReference type="RefSeq" id="XP_016502429.2"/>
    </source>
</evidence>
<evidence type="ECO:0000313" key="4">
    <source>
        <dbReference type="Proteomes" id="UP000790787"/>
    </source>
</evidence>
<keyword evidence="1" id="KW-0732">Signal</keyword>
<evidence type="ECO:0000256" key="3">
    <source>
        <dbReference type="ARBA" id="ARBA00038471"/>
    </source>
</evidence>
<dbReference type="PaxDb" id="4097-A0A1S4CN96"/>
<dbReference type="SUPFAM" id="SSF101148">
    <property type="entry name" value="Plant invertase/pectin methylesterase inhibitor"/>
    <property type="match status" value="1"/>
</dbReference>
<dbReference type="InterPro" id="IPR052421">
    <property type="entry name" value="PCW_Enzyme_Inhibitor"/>
</dbReference>
<protein>
    <submittedName>
        <fullName evidence="5">Uncharacterized protein LOC107820628</fullName>
    </submittedName>
</protein>
<dbReference type="Pfam" id="PF04043">
    <property type="entry name" value="PMEI"/>
    <property type="match status" value="1"/>
</dbReference>
<proteinExistence type="inferred from homology"/>
<dbReference type="GO" id="GO:0046910">
    <property type="term" value="F:pectinesterase inhibitor activity"/>
    <property type="evidence" value="ECO:0007669"/>
    <property type="project" value="InterPro"/>
</dbReference>
<dbReference type="GeneID" id="107820628"/>
<dbReference type="SMART" id="SM00856">
    <property type="entry name" value="PMEI"/>
    <property type="match status" value="1"/>
</dbReference>
<reference evidence="4" key="1">
    <citation type="journal article" date="2014" name="Nat. Commun.">
        <title>The tobacco genome sequence and its comparison with those of tomato and potato.</title>
        <authorList>
            <person name="Sierro N."/>
            <person name="Battey J.N."/>
            <person name="Ouadi S."/>
            <person name="Bakaher N."/>
            <person name="Bovet L."/>
            <person name="Willig A."/>
            <person name="Goepfert S."/>
            <person name="Peitsch M.C."/>
            <person name="Ivanov N.V."/>
        </authorList>
    </citation>
    <scope>NUCLEOTIDE SEQUENCE [LARGE SCALE GENOMIC DNA]</scope>
</reference>
<dbReference type="Proteomes" id="UP000790787">
    <property type="component" value="Chromosome 16"/>
</dbReference>
<dbReference type="InterPro" id="IPR035513">
    <property type="entry name" value="Invertase/methylesterase_inhib"/>
</dbReference>
<dbReference type="InterPro" id="IPR034086">
    <property type="entry name" value="PMEI_plant"/>
</dbReference>
<dbReference type="CDD" id="cd15797">
    <property type="entry name" value="PMEI"/>
    <property type="match status" value="1"/>
</dbReference>
<dbReference type="Gene3D" id="1.20.140.40">
    <property type="entry name" value="Invertase/pectin methylesterase inhibitor family protein"/>
    <property type="match status" value="1"/>
</dbReference>
<accession>A0A1S4CN96</accession>
<evidence type="ECO:0000256" key="2">
    <source>
        <dbReference type="ARBA" id="ARBA00023157"/>
    </source>
</evidence>
<dbReference type="RefSeq" id="XP_016502429.1">
    <property type="nucleotide sequence ID" value="XM_016646943.1"/>
</dbReference>
<keyword evidence="2" id="KW-1015">Disulfide bond</keyword>
<dbReference type="OrthoDB" id="1094948at2759"/>
<organism evidence="4 5">
    <name type="scientific">Nicotiana tabacum</name>
    <name type="common">Common tobacco</name>
    <dbReference type="NCBI Taxonomy" id="4097"/>
    <lineage>
        <taxon>Eukaryota</taxon>
        <taxon>Viridiplantae</taxon>
        <taxon>Streptophyta</taxon>
        <taxon>Embryophyta</taxon>
        <taxon>Tracheophyta</taxon>
        <taxon>Spermatophyta</taxon>
        <taxon>Magnoliopsida</taxon>
        <taxon>eudicotyledons</taxon>
        <taxon>Gunneridae</taxon>
        <taxon>Pentapetalae</taxon>
        <taxon>asterids</taxon>
        <taxon>lamiids</taxon>
        <taxon>Solanales</taxon>
        <taxon>Solanaceae</taxon>
        <taxon>Nicotianoideae</taxon>
        <taxon>Nicotianeae</taxon>
        <taxon>Nicotiana</taxon>
    </lineage>
</organism>
<gene>
    <name evidence="5" type="primary">LOC107820628</name>
</gene>
<dbReference type="PANTHER" id="PTHR36710">
    <property type="entry name" value="PECTINESTERASE INHIBITOR-LIKE"/>
    <property type="match status" value="1"/>
</dbReference>
<dbReference type="PANTHER" id="PTHR36710:SF1">
    <property type="entry name" value="F14J9.2 PROTEIN"/>
    <property type="match status" value="1"/>
</dbReference>
<dbReference type="RefSeq" id="XP_016502429.2">
    <property type="nucleotide sequence ID" value="XM_016646943.2"/>
</dbReference>
<comment type="similarity">
    <text evidence="3">Belongs to the PMEI family.</text>
</comment>
<name>A0A1S4CN96_TOBAC</name>
<dbReference type="AlphaFoldDB" id="A0A1S4CN96"/>
<reference evidence="5" key="2">
    <citation type="submission" date="2025-08" db="UniProtKB">
        <authorList>
            <consortium name="RefSeq"/>
        </authorList>
    </citation>
    <scope>IDENTIFICATION</scope>
    <source>
        <tissue evidence="5">Leaf</tissue>
    </source>
</reference>
<dbReference type="STRING" id="4097.A0A1S4CN96"/>
<evidence type="ECO:0000256" key="1">
    <source>
        <dbReference type="ARBA" id="ARBA00022729"/>
    </source>
</evidence>
<sequence>MTSSFASYFLLLAIVANLFYFKICLCVDADGEALIAGICRKVQDPTFCLNTFHQNIPNHPYTPTEVTRVAISQSLQHATDNRIFIETSKENSTDTEIQNLYAICDSGYGFLSTELQDASLSLAQQNYNALENSLSKCPKFVSDCHNVFGDKTTPELLDRNRKQLDLVLMANFAESLIKK</sequence>
<dbReference type="InterPro" id="IPR006501">
    <property type="entry name" value="Pectinesterase_inhib_dom"/>
</dbReference>
<dbReference type="KEGG" id="nta:107820628"/>
<dbReference type="OMA" id="IEPCERF"/>